<dbReference type="Proteomes" id="UP001159001">
    <property type="component" value="Unassembled WGS sequence"/>
</dbReference>
<protein>
    <submittedName>
        <fullName evidence="4">Tape measure protein</fullName>
    </submittedName>
</protein>
<name>A0AAW6UHU1_PRORE</name>
<dbReference type="RefSeq" id="WP_283027059.1">
    <property type="nucleotide sequence ID" value="NZ_JAOWIN010000009.1"/>
</dbReference>
<sequence>MSKLRELIIKISANSTSYQAEIAKASRTGNEYYKTMSANSRRFERDLRTQKQALNDINKQLATVTSTAKMMSGALAGFFSVSTLITAVDDWGQMSARIKMALTSAEGDVSRYEELQQRFLTVSNRNGKAIETTQELYVGSASAMKELGYSTAHTLDYIESLSSTFTANATSAQQTESAFTALNRAMVTGVLKGNDWHSVLNAMPSVVGDIAKELSRMRGGVKVTENDVKLMATKGGISMQLFANAVINAKEANNALADSMDNTVADGFTKATNAAKSYFGEINASWGITRSMSAGLATLTENFSSFAIAGAAIGGIGLSRYMGNLSLSAYEAGKNMLVTAKNNYVLNAAQAKGLETTLAKIRADKAQAISTQESLGVQLVAAKTEERRAAIRRQQEANYAKIIALNKAEEASVNQLTAAQNRLNFAARAARGTLALLGGPVGAAMMAGGALFYFSQKSDEAKEKLDSMRGSVVETIEQLQQLSKIKLEIKVDDFKDEIQLLEKERKRLYGEAQKYSESRASEMQTIKDSGGFGEWLANALGDSPDEFLQNRRRVLGDLEDVNQELDKRREAIENAQNILASGKFDKKPESAGELPPPKLTGGDDKDKGKNKSLNDYQQLRKSIESEHFSSLQKIQASEKENNDKLASLYKKGYVSQAEMQRLILLNTENHQQKRLELAEKYDPYATIVRKEKEAARELNELRQSKLLSEQQYYSASLQLHNDYTKQKLTEEANKKALPSYDLAGEIDPVVKLQNQLNEQQALYEAYRNNDLISQERYQELMIAATNRSKEAQLEAAKELYGAQGNWQKMQMNLLETVEQRTSNALTGILTGSKSFSETLQELSASLAQSIIQDLIRIAMQAMITNALTGLFGGLAGGGASGVSSAASASGTGAMGMSTGWQSYVPNAKGGMYNTPGLSAYSGQVIDAPTFFPFAKGGVPSLGLMGEAGPEAIMPLTRSKDGSLGVRAQLPKIDMPVNEKPAGGSIIQQEIHVHGNGDAALEAALREAARQGAEEGAAKAEARIMRDFQTNGKLRKTLGK</sequence>
<keyword evidence="1" id="KW-0175">Coiled coil</keyword>
<organism evidence="4 5">
    <name type="scientific">Providencia rettgeri</name>
    <dbReference type="NCBI Taxonomy" id="587"/>
    <lineage>
        <taxon>Bacteria</taxon>
        <taxon>Pseudomonadati</taxon>
        <taxon>Pseudomonadota</taxon>
        <taxon>Gammaproteobacteria</taxon>
        <taxon>Enterobacterales</taxon>
        <taxon>Morganellaceae</taxon>
        <taxon>Providencia</taxon>
    </lineage>
</organism>
<dbReference type="Pfam" id="PF20155">
    <property type="entry name" value="TMP_3"/>
    <property type="match status" value="1"/>
</dbReference>
<evidence type="ECO:0000256" key="1">
    <source>
        <dbReference type="SAM" id="Coils"/>
    </source>
</evidence>
<evidence type="ECO:0000313" key="4">
    <source>
        <dbReference type="EMBL" id="MDI9093601.1"/>
    </source>
</evidence>
<evidence type="ECO:0000259" key="3">
    <source>
        <dbReference type="Pfam" id="PF20155"/>
    </source>
</evidence>
<evidence type="ECO:0000256" key="2">
    <source>
        <dbReference type="SAM" id="MobiDB-lite"/>
    </source>
</evidence>
<accession>A0AAW6UHU1</accession>
<evidence type="ECO:0000313" key="5">
    <source>
        <dbReference type="Proteomes" id="UP001159001"/>
    </source>
</evidence>
<dbReference type="NCBIfam" id="TIGR02675">
    <property type="entry name" value="tape_meas_nterm"/>
    <property type="match status" value="1"/>
</dbReference>
<feature type="domain" description="Tape measure protein N-terminal" evidence="3">
    <location>
        <begin position="84"/>
        <end position="283"/>
    </location>
</feature>
<reference evidence="4" key="1">
    <citation type="submission" date="2022-10" db="EMBL/GenBank/DDBJ databases">
        <title>Bacterial isolates recovered from the One Health project in Brazil.</title>
        <authorList>
            <person name="Valiatti T.B."/>
            <person name="Santos F."/>
            <person name="Cayo R."/>
            <person name="Gales A.C."/>
        </authorList>
    </citation>
    <scope>NUCLEOTIDE SEQUENCE</scope>
    <source>
        <strain evidence="4">PVR188</strain>
    </source>
</reference>
<proteinExistence type="predicted"/>
<dbReference type="AlphaFoldDB" id="A0AAW6UHU1"/>
<feature type="coiled-coil region" evidence="1">
    <location>
        <begin position="484"/>
        <end position="518"/>
    </location>
</feature>
<dbReference type="EMBL" id="JAOWIN010000009">
    <property type="protein sequence ID" value="MDI9093601.1"/>
    <property type="molecule type" value="Genomic_DNA"/>
</dbReference>
<gene>
    <name evidence="4" type="ORF">OGX73_13330</name>
</gene>
<feature type="region of interest" description="Disordered" evidence="2">
    <location>
        <begin position="579"/>
        <end position="611"/>
    </location>
</feature>
<dbReference type="InterPro" id="IPR013491">
    <property type="entry name" value="Tape_meas_N"/>
</dbReference>
<comment type="caution">
    <text evidence="4">The sequence shown here is derived from an EMBL/GenBank/DDBJ whole genome shotgun (WGS) entry which is preliminary data.</text>
</comment>